<reference evidence="3" key="1">
    <citation type="submission" date="2022-11" db="UniProtKB">
        <authorList>
            <consortium name="WormBaseParasite"/>
        </authorList>
    </citation>
    <scope>IDENTIFICATION</scope>
</reference>
<keyword evidence="2" id="KW-1185">Reference proteome</keyword>
<dbReference type="PANTHER" id="PTHR42714">
    <property type="entry name" value="TRNA MODIFICATION GTPASE GTPBP3"/>
    <property type="match status" value="1"/>
</dbReference>
<name>A0A914S3E7_PAREQ</name>
<dbReference type="GO" id="GO:0005739">
    <property type="term" value="C:mitochondrion"/>
    <property type="evidence" value="ECO:0007669"/>
    <property type="project" value="TreeGrafter"/>
</dbReference>
<dbReference type="SUPFAM" id="SSF103025">
    <property type="entry name" value="Folate-binding domain"/>
    <property type="match status" value="1"/>
</dbReference>
<sequence length="158" mass="17705">MFALHLMRNIGGVISCCIRTNTIFALSSGSLPSAIAIIRVSGELIDSSYIAFPFDVRLSLSEESRRCLQRLTKRQKFKARYMFYSSLFDVEGELIDRAMAVFLPGPSTFTGEDTAEIYVHGSRAVVNCVCETLNHFENVRPAKAGEFTKRFVSMLKFA</sequence>
<organism evidence="2 3">
    <name type="scientific">Parascaris equorum</name>
    <name type="common">Equine roundworm</name>
    <dbReference type="NCBI Taxonomy" id="6256"/>
    <lineage>
        <taxon>Eukaryota</taxon>
        <taxon>Metazoa</taxon>
        <taxon>Ecdysozoa</taxon>
        <taxon>Nematoda</taxon>
        <taxon>Chromadorea</taxon>
        <taxon>Rhabditida</taxon>
        <taxon>Spirurina</taxon>
        <taxon>Ascaridomorpha</taxon>
        <taxon>Ascaridoidea</taxon>
        <taxon>Ascarididae</taxon>
        <taxon>Parascaris</taxon>
    </lineage>
</organism>
<protein>
    <submittedName>
        <fullName evidence="3">GTP-binding protein TrmE N-terminal domain-containing protein</fullName>
    </submittedName>
</protein>
<dbReference type="PANTHER" id="PTHR42714:SF2">
    <property type="entry name" value="TRNA MODIFICATION GTPASE GTPBP3, MITOCHONDRIAL"/>
    <property type="match status" value="1"/>
</dbReference>
<dbReference type="WBParaSite" id="PEQ_0000881101-mRNA-1">
    <property type="protein sequence ID" value="PEQ_0000881101-mRNA-1"/>
    <property type="gene ID" value="PEQ_0000881101"/>
</dbReference>
<dbReference type="InterPro" id="IPR027266">
    <property type="entry name" value="TrmE/GcvT-like"/>
</dbReference>
<evidence type="ECO:0000259" key="1">
    <source>
        <dbReference type="Pfam" id="PF10396"/>
    </source>
</evidence>
<dbReference type="GO" id="GO:0002098">
    <property type="term" value="P:tRNA wobble uridine modification"/>
    <property type="evidence" value="ECO:0007669"/>
    <property type="project" value="TreeGrafter"/>
</dbReference>
<evidence type="ECO:0000313" key="3">
    <source>
        <dbReference type="WBParaSite" id="PEQ_0000881101-mRNA-1"/>
    </source>
</evidence>
<accession>A0A914S3E7</accession>
<feature type="domain" description="GTP-binding protein TrmE N-terminal" evidence="1">
    <location>
        <begin position="22"/>
        <end position="150"/>
    </location>
</feature>
<dbReference type="Proteomes" id="UP000887564">
    <property type="component" value="Unplaced"/>
</dbReference>
<dbReference type="InterPro" id="IPR018948">
    <property type="entry name" value="GTP-bd_TrmE_N"/>
</dbReference>
<dbReference type="GO" id="GO:0030488">
    <property type="term" value="P:tRNA methylation"/>
    <property type="evidence" value="ECO:0007669"/>
    <property type="project" value="TreeGrafter"/>
</dbReference>
<dbReference type="Pfam" id="PF10396">
    <property type="entry name" value="TrmE_N"/>
    <property type="match status" value="1"/>
</dbReference>
<dbReference type="Gene3D" id="3.30.1360.120">
    <property type="entry name" value="Probable tRNA modification gtpase trme, domain 1"/>
    <property type="match status" value="1"/>
</dbReference>
<evidence type="ECO:0000313" key="2">
    <source>
        <dbReference type="Proteomes" id="UP000887564"/>
    </source>
</evidence>
<dbReference type="AlphaFoldDB" id="A0A914S3E7"/>
<dbReference type="CDD" id="cd14858">
    <property type="entry name" value="TrmE_N"/>
    <property type="match status" value="1"/>
</dbReference>
<proteinExistence type="predicted"/>